<evidence type="ECO:0000313" key="2">
    <source>
        <dbReference type="EMBL" id="CAB3384134.1"/>
    </source>
</evidence>
<feature type="chain" id="PRO_5035905960" evidence="1">
    <location>
        <begin position="24"/>
        <end position="154"/>
    </location>
</feature>
<gene>
    <name evidence="2" type="ORF">CLODIP_2_CD04544</name>
</gene>
<feature type="signal peptide" evidence="1">
    <location>
        <begin position="1"/>
        <end position="23"/>
    </location>
</feature>
<evidence type="ECO:0000256" key="1">
    <source>
        <dbReference type="SAM" id="SignalP"/>
    </source>
</evidence>
<proteinExistence type="predicted"/>
<dbReference type="Proteomes" id="UP000494165">
    <property type="component" value="Unassembled WGS sequence"/>
</dbReference>
<evidence type="ECO:0000313" key="3">
    <source>
        <dbReference type="Proteomes" id="UP000494165"/>
    </source>
</evidence>
<accession>A0A8S1DVU2</accession>
<dbReference type="AlphaFoldDB" id="A0A8S1DVU2"/>
<protein>
    <submittedName>
        <fullName evidence="2">Uncharacterized protein</fullName>
    </submittedName>
</protein>
<keyword evidence="1" id="KW-0732">Signal</keyword>
<reference evidence="2 3" key="1">
    <citation type="submission" date="2020-04" db="EMBL/GenBank/DDBJ databases">
        <authorList>
            <person name="Alioto T."/>
            <person name="Alioto T."/>
            <person name="Gomez Garrido J."/>
        </authorList>
    </citation>
    <scope>NUCLEOTIDE SEQUENCE [LARGE SCALE GENOMIC DNA]</scope>
</reference>
<name>A0A8S1DVU2_9INSE</name>
<keyword evidence="3" id="KW-1185">Reference proteome</keyword>
<organism evidence="2 3">
    <name type="scientific">Cloeon dipterum</name>
    <dbReference type="NCBI Taxonomy" id="197152"/>
    <lineage>
        <taxon>Eukaryota</taxon>
        <taxon>Metazoa</taxon>
        <taxon>Ecdysozoa</taxon>
        <taxon>Arthropoda</taxon>
        <taxon>Hexapoda</taxon>
        <taxon>Insecta</taxon>
        <taxon>Pterygota</taxon>
        <taxon>Palaeoptera</taxon>
        <taxon>Ephemeroptera</taxon>
        <taxon>Pisciforma</taxon>
        <taxon>Baetidae</taxon>
        <taxon>Cloeon</taxon>
    </lineage>
</organism>
<dbReference type="EMBL" id="CADEPI010000338">
    <property type="protein sequence ID" value="CAB3384134.1"/>
    <property type="molecule type" value="Genomic_DNA"/>
</dbReference>
<comment type="caution">
    <text evidence="2">The sequence shown here is derived from an EMBL/GenBank/DDBJ whole genome shotgun (WGS) entry which is preliminary data.</text>
</comment>
<sequence>MLFTKFRVLVSLAFVVAFVAVCAEKSPSCKPQNAELADLLDFKKMKLHADNMMQCFLQVTKRAKDEFISSFEERMKSRRDWEDSRSSDFSSIIFKEIKKHIKSVHKMFGFKSSISEKIVRSIKVIFNDILPELFEEINNLLFLMIKTILNIVTN</sequence>